<evidence type="ECO:0008006" key="3">
    <source>
        <dbReference type="Google" id="ProtNLM"/>
    </source>
</evidence>
<feature type="region of interest" description="Disordered" evidence="1">
    <location>
        <begin position="538"/>
        <end position="569"/>
    </location>
</feature>
<comment type="caution">
    <text evidence="2">The sequence shown here is derived from an EMBL/GenBank/DDBJ whole genome shotgun (WGS) entry which is preliminary data.</text>
</comment>
<name>A0A0F9RYT1_9ZZZZ</name>
<evidence type="ECO:0000313" key="2">
    <source>
        <dbReference type="EMBL" id="KKN60024.1"/>
    </source>
</evidence>
<feature type="region of interest" description="Disordered" evidence="1">
    <location>
        <begin position="1420"/>
        <end position="1444"/>
    </location>
</feature>
<evidence type="ECO:0000256" key="1">
    <source>
        <dbReference type="SAM" id="MobiDB-lite"/>
    </source>
</evidence>
<organism evidence="2">
    <name type="scientific">marine sediment metagenome</name>
    <dbReference type="NCBI Taxonomy" id="412755"/>
    <lineage>
        <taxon>unclassified sequences</taxon>
        <taxon>metagenomes</taxon>
        <taxon>ecological metagenomes</taxon>
    </lineage>
</organism>
<protein>
    <recommendedName>
        <fullName evidence="3">Large polyvalent protein associated domain-containing protein</fullName>
    </recommendedName>
</protein>
<feature type="region of interest" description="Disordered" evidence="1">
    <location>
        <begin position="343"/>
        <end position="363"/>
    </location>
</feature>
<feature type="compositionally biased region" description="Polar residues" evidence="1">
    <location>
        <begin position="556"/>
        <end position="566"/>
    </location>
</feature>
<feature type="compositionally biased region" description="Basic and acidic residues" evidence="1">
    <location>
        <begin position="350"/>
        <end position="363"/>
    </location>
</feature>
<reference evidence="2" key="1">
    <citation type="journal article" date="2015" name="Nature">
        <title>Complex archaea that bridge the gap between prokaryotes and eukaryotes.</title>
        <authorList>
            <person name="Spang A."/>
            <person name="Saw J.H."/>
            <person name="Jorgensen S.L."/>
            <person name="Zaremba-Niedzwiedzka K."/>
            <person name="Martijn J."/>
            <person name="Lind A.E."/>
            <person name="van Eijk R."/>
            <person name="Schleper C."/>
            <person name="Guy L."/>
            <person name="Ettema T.J."/>
        </authorList>
    </citation>
    <scope>NUCLEOTIDE SEQUENCE</scope>
</reference>
<dbReference type="EMBL" id="LAZR01000707">
    <property type="protein sequence ID" value="KKN60024.1"/>
    <property type="molecule type" value="Genomic_DNA"/>
</dbReference>
<gene>
    <name evidence="2" type="ORF">LCGC14_0536110</name>
</gene>
<accession>A0A0F9RYT1</accession>
<feature type="compositionally biased region" description="Basic residues" evidence="1">
    <location>
        <begin position="1426"/>
        <end position="1444"/>
    </location>
</feature>
<proteinExistence type="predicted"/>
<sequence length="1444" mass="160645">MPEQNWDQVIDMVIEGGQSPESKPESELGLEKDDGGWDQVLDVVMGEVQPRRALPELTAGESAKEIGKAALRMPQYLAKSVGDVMQYMANFRAEKSWTISTLAGYPKLWKKIQPEWHSRMEEAARGFVRRVGETVSQGWVDMANTGIDAASKEYREIQAAGMEGWKHAPVTRALTGAIESSGSFAAGIAAGIITKNPTVGAIVMGTLGGSGTYTDLIDNDVSQNVAQNLGLLAGAWEATTELAFGPLDGIIKGSAKSALRRFMIGGSKESFQEWVQGMGENIITNFGYNVKDWKSIPNALKEGIAHVFDNWLDNVTAGFLMGGPASAGFGGVVRRAGVGPRAGVSMEVPDTPRRPVGKDSSPEELARDITILEKGYMPQIIQRMTGIQGGLDNLLEMGTNPKFKRQANRTRAGVEVALSKIRKQMDLVAEHTLKNPNTLVEGNKILPLLDKFSVLADSFLESPSRDKLKKILKIQTEIAKIDKGHISYFEDAVKTLRKHPGYENISVAPADPEGTEHPIAPITSSVSSETIMDIARRGDKKALEEAQSTEDIPGPIQQTEEGTTPSRAPYTLVETQSGLQIQDKETGRIIEHFDTYDKNADRKAVRLLKKLNSGPKGALKYDRSTNGQKARITILGKRLGLIDKKGKVKPAFRRLAKGTTGKTSRRNLTYGEAKKLIDAMEKHQPTFREGDRVTPKGYRDAKGHEVVGEVIQVNAKRGMATVQFKNNVTGDVNSKIFSMEELAFLGKVQVAVEEMTETIRETQKIETPKEEIQGKKENKLLKKYWQKTKRQVTGWHLGQIRVARMLEWLDGHEKGPNWNRIFLPMNQASMQADNAINQRLGDLQEFMQQTFGPKVMKQLLTGKQTPVTDPQFKDKISLSPADRIGYYVLAQNKDGLRRLKRGNLGSFGNSEEALKAILDSVTEEEKQLGDWALEQMREQYPRANQAAIIALGRKLTPADNYFPLYTPRESKDLDLQFDFLTELENQAGISKTPIEISETQERVPTATGSVETDFFQSYLYNNARVERFINMAPAVNEVQNLLNNRDYRHTLNKATNGYGVKILHKWMKDTTKGQSSEVSSWTGKMLTGLRRNAIVYAIGYNIPSVMRQVLSLGNAIAIDPLMMKHVLSNIPKSAMDWGNVRPMENEVMSKSIMMRARIFDRIAYMLNDLPAMRKRIMGKKVYSQKAMGWIRWMDRHTTVLAWRSLYDVALDRHMSEEAAVAFADDGISKTQPMGNARDLPDFFRGGPLEKILSTFQNQMNQNYNFWTHDIAGSLKAGKISKKIAMYRATFSYVIPALLFGMIGRGGPPEDWKDVVADLALYPLGTPFLVGRIINNAVRGFTGSTIVEIGPSELEKTITAGFRGDIGNVVKHGVKATGALTGRIPAQAIRTVEGVYDLAQNETDDYRRLIYSEWTLSQGEEATAPVGRKRRLQKRTAPRTRKLPR</sequence>